<feature type="chain" id="PRO_5015771778" evidence="1">
    <location>
        <begin position="26"/>
        <end position="331"/>
    </location>
</feature>
<comment type="caution">
    <text evidence="2">The sequence shown here is derived from an EMBL/GenBank/DDBJ whole genome shotgun (WGS) entry which is preliminary data.</text>
</comment>
<feature type="signal peptide" evidence="1">
    <location>
        <begin position="1"/>
        <end position="25"/>
    </location>
</feature>
<dbReference type="EMBL" id="PYNF01000002">
    <property type="protein sequence ID" value="PSV00970.1"/>
    <property type="molecule type" value="Genomic_DNA"/>
</dbReference>
<proteinExistence type="predicted"/>
<dbReference type="RefSeq" id="WP_107288698.1">
    <property type="nucleotide sequence ID" value="NZ_PYNF01000002.1"/>
</dbReference>
<dbReference type="AlphaFoldDB" id="A0A2T3KME2"/>
<name>A0A2T3KME2_9GAMM</name>
<evidence type="ECO:0000313" key="3">
    <source>
        <dbReference type="Proteomes" id="UP000241426"/>
    </source>
</evidence>
<organism evidence="2 3">
    <name type="scientific">Photobacterium kishitanii</name>
    <dbReference type="NCBI Taxonomy" id="318456"/>
    <lineage>
        <taxon>Bacteria</taxon>
        <taxon>Pseudomonadati</taxon>
        <taxon>Pseudomonadota</taxon>
        <taxon>Gammaproteobacteria</taxon>
        <taxon>Vibrionales</taxon>
        <taxon>Vibrionaceae</taxon>
        <taxon>Photobacterium</taxon>
    </lineage>
</organism>
<dbReference type="Proteomes" id="UP000241426">
    <property type="component" value="Unassembled WGS sequence"/>
</dbReference>
<evidence type="ECO:0000256" key="1">
    <source>
        <dbReference type="SAM" id="SignalP"/>
    </source>
</evidence>
<sequence>MKIKKNVFVGSCVALILGSSFPANSQTQYDSVSVLVADGLVSKYGTQFISDKINNGIDFNNKIFNRYGVDSKKYLKSLKLVNSKNRGNGNLLWEVNALVAGLYDYQQMDVPSVSAGGYFKDTDALKTAIKWINAEHGKYKLILLPYSDSSLDCAQTYTDESYDFTVAYYSLFGECSGNWILSHEFLHSDGFPHSQGGLMSEGVQQADRTKLNTSEVNKLKAIYLKRDNGETDINPMGPESSYSVTNAEIEVIDAKKAVVSGLISNNSSNWLNGNAFAFLPIQRNLNANPIKVDLGSVSVPPNRELLIKREIKASPSVLLLTKGSALISIDI</sequence>
<protein>
    <submittedName>
        <fullName evidence="2">Uncharacterized protein</fullName>
    </submittedName>
</protein>
<gene>
    <name evidence="2" type="ORF">C9J27_02795</name>
</gene>
<evidence type="ECO:0000313" key="2">
    <source>
        <dbReference type="EMBL" id="PSV00970.1"/>
    </source>
</evidence>
<reference evidence="2 3" key="1">
    <citation type="submission" date="2018-01" db="EMBL/GenBank/DDBJ databases">
        <title>Whole genome sequencing of Histamine producing bacteria.</title>
        <authorList>
            <person name="Butler K."/>
        </authorList>
    </citation>
    <scope>NUCLEOTIDE SEQUENCE [LARGE SCALE GENOMIC DNA]</scope>
    <source>
        <strain evidence="2 3">FS-7.2</strain>
    </source>
</reference>
<keyword evidence="1" id="KW-0732">Signal</keyword>
<accession>A0A2T3KME2</accession>